<dbReference type="EMBL" id="JAAAJB010000106">
    <property type="protein sequence ID" value="KAG0265872.1"/>
    <property type="molecule type" value="Genomic_DNA"/>
</dbReference>
<evidence type="ECO:0000313" key="2">
    <source>
        <dbReference type="EMBL" id="KAG0265872.1"/>
    </source>
</evidence>
<proteinExistence type="predicted"/>
<sequence>MQSNTADAHVAEASSHTHHAREVEVPARPRGLVATRYYGIESSMRWREGVDPIEKRFVASNGTFRCQDRFAVFFRPGSPIGPDQVVTKTFWSEAWPYPIETILYGTMVSYDDLLPGMSFRAEQDRETRLRSMSLPQITESHPSNWPRQYPSQHQHQHQQLKSVSSFPPGTKSRDPRYITSKGVQKIAKIIVPMPDVAIDQMDLVRVPIRVELRIFVVEDPLRIHATANLLGRTVNGTTELYI</sequence>
<evidence type="ECO:0000313" key="3">
    <source>
        <dbReference type="Proteomes" id="UP000807716"/>
    </source>
</evidence>
<evidence type="ECO:0000256" key="1">
    <source>
        <dbReference type="SAM" id="MobiDB-lite"/>
    </source>
</evidence>
<feature type="region of interest" description="Disordered" evidence="1">
    <location>
        <begin position="132"/>
        <end position="175"/>
    </location>
</feature>
<organism evidence="2 3">
    <name type="scientific">Actinomortierella ambigua</name>
    <dbReference type="NCBI Taxonomy" id="1343610"/>
    <lineage>
        <taxon>Eukaryota</taxon>
        <taxon>Fungi</taxon>
        <taxon>Fungi incertae sedis</taxon>
        <taxon>Mucoromycota</taxon>
        <taxon>Mortierellomycotina</taxon>
        <taxon>Mortierellomycetes</taxon>
        <taxon>Mortierellales</taxon>
        <taxon>Mortierellaceae</taxon>
        <taxon>Actinomortierella</taxon>
    </lineage>
</organism>
<dbReference type="AlphaFoldDB" id="A0A9P6QCX7"/>
<gene>
    <name evidence="2" type="ORF">DFQ27_000323</name>
</gene>
<keyword evidence="3" id="KW-1185">Reference proteome</keyword>
<protein>
    <submittedName>
        <fullName evidence="2">Uncharacterized protein</fullName>
    </submittedName>
</protein>
<name>A0A9P6QCX7_9FUNG</name>
<dbReference type="OrthoDB" id="2409114at2759"/>
<comment type="caution">
    <text evidence="2">The sequence shown here is derived from an EMBL/GenBank/DDBJ whole genome shotgun (WGS) entry which is preliminary data.</text>
</comment>
<accession>A0A9P6QCX7</accession>
<reference evidence="2" key="1">
    <citation type="journal article" date="2020" name="Fungal Divers.">
        <title>Resolving the Mortierellaceae phylogeny through synthesis of multi-gene phylogenetics and phylogenomics.</title>
        <authorList>
            <person name="Vandepol N."/>
            <person name="Liber J."/>
            <person name="Desiro A."/>
            <person name="Na H."/>
            <person name="Kennedy M."/>
            <person name="Barry K."/>
            <person name="Grigoriev I.V."/>
            <person name="Miller A.N."/>
            <person name="O'Donnell K."/>
            <person name="Stajich J.E."/>
            <person name="Bonito G."/>
        </authorList>
    </citation>
    <scope>NUCLEOTIDE SEQUENCE</scope>
    <source>
        <strain evidence="2">BC1065</strain>
    </source>
</reference>
<dbReference type="Proteomes" id="UP000807716">
    <property type="component" value="Unassembled WGS sequence"/>
</dbReference>
<feature type="region of interest" description="Disordered" evidence="1">
    <location>
        <begin position="1"/>
        <end position="25"/>
    </location>
</feature>
<feature type="compositionally biased region" description="Polar residues" evidence="1">
    <location>
        <begin position="133"/>
        <end position="151"/>
    </location>
</feature>